<sequence length="331" mass="36190">MPTPVISEFSLINQFFTNATQLRKHVALGIGDDCALLQLTDDEQLAISTDMLVEGQHFFPDVDPHALGHKTLAVNLSDIAAMGARPLGFTLALSLPDSNPSWLQPFSEGLSALANNYSCPLIGGDTTRGPRNLCITIFGAVPEKYALRRDAAKAGDDIWISGKLGDARLALGCLRGEWPLDPAALAQTRRALEWPEPRISLGLALRGIAHAAIDISDGLLDSLQHILEQSGLALRINVDAIPRSTWLSTQPLPIQRQCTLTGGDDYEICFCAPPSQRLQIKKISENLNLSATRIGKMTLCDTDHPSIVLHDRAFNIIEIDFKCFDHFSNEY</sequence>
<keyword evidence="2" id="KW-0067">ATP-binding</keyword>
<dbReference type="PIRSF" id="PIRSF005303">
    <property type="entry name" value="Thiam_monoph_kin"/>
    <property type="match status" value="1"/>
</dbReference>
<dbReference type="CDD" id="cd02194">
    <property type="entry name" value="ThiL"/>
    <property type="match status" value="1"/>
</dbReference>
<keyword evidence="2" id="KW-0547">Nucleotide-binding</keyword>
<feature type="binding site" evidence="2">
    <location>
        <position position="217"/>
    </location>
    <ligand>
        <name>Mg(2+)</name>
        <dbReference type="ChEBI" id="CHEBI:18420"/>
        <label>5</label>
    </ligand>
</feature>
<dbReference type="EMBL" id="MUHY01000001">
    <property type="protein sequence ID" value="PSB92361.1"/>
    <property type="molecule type" value="Genomic_DNA"/>
</dbReference>
<feature type="binding site" evidence="2">
    <location>
        <position position="264"/>
    </location>
    <ligand>
        <name>substrate</name>
    </ligand>
</feature>
<protein>
    <recommendedName>
        <fullName evidence="2">Thiamine-monophosphate kinase</fullName>
        <shortName evidence="2">TMP kinase</shortName>
        <shortName evidence="2">Thiamine-phosphate kinase</shortName>
        <ecNumber evidence="2">2.7.4.16</ecNumber>
    </recommendedName>
</protein>
<feature type="binding site" evidence="2">
    <location>
        <position position="57"/>
    </location>
    <ligand>
        <name>substrate</name>
    </ligand>
</feature>
<proteinExistence type="inferred from homology"/>
<dbReference type="PANTHER" id="PTHR30270:SF0">
    <property type="entry name" value="THIAMINE-MONOPHOSPHATE KINASE"/>
    <property type="match status" value="1"/>
</dbReference>
<dbReference type="SUPFAM" id="SSF56042">
    <property type="entry name" value="PurM C-terminal domain-like"/>
    <property type="match status" value="1"/>
</dbReference>
<feature type="binding site" evidence="2">
    <location>
        <position position="50"/>
    </location>
    <ligand>
        <name>Mg(2+)</name>
        <dbReference type="ChEBI" id="CHEBI:18420"/>
        <label>2</label>
    </ligand>
</feature>
<evidence type="ECO:0000256" key="1">
    <source>
        <dbReference type="ARBA" id="ARBA00022977"/>
    </source>
</evidence>
<feature type="binding site" evidence="2">
    <location>
        <position position="33"/>
    </location>
    <ligand>
        <name>Mg(2+)</name>
        <dbReference type="ChEBI" id="CHEBI:18420"/>
        <label>4</label>
    </ligand>
</feature>
<dbReference type="Pfam" id="PF00586">
    <property type="entry name" value="AIRS"/>
    <property type="match status" value="1"/>
</dbReference>
<dbReference type="GO" id="GO:0016301">
    <property type="term" value="F:kinase activity"/>
    <property type="evidence" value="ECO:0007669"/>
    <property type="project" value="UniProtKB-KW"/>
</dbReference>
<reference evidence="5 6" key="1">
    <citation type="journal article" date="2017" name="Front. Microbiol.">
        <title>Genome of Ca. Pandoraea novymonadis, an Endosymbiotic Bacterium of the Trypanosomatid Novymonas esmeraldas.</title>
        <authorList>
            <person name="Kostygov A.Y."/>
            <person name="Butenko A."/>
            <person name="Nenarokova A."/>
            <person name="Tashyreva D."/>
            <person name="Flegontov P."/>
            <person name="Lukes J."/>
            <person name="Yurchenko V."/>
        </authorList>
    </citation>
    <scope>NUCLEOTIDE SEQUENCE [LARGE SCALE GENOMIC DNA]</scope>
    <source>
        <strain evidence="5 6">E262</strain>
    </source>
</reference>
<evidence type="ECO:0000256" key="2">
    <source>
        <dbReference type="HAMAP-Rule" id="MF_02128"/>
    </source>
</evidence>
<comment type="miscellaneous">
    <text evidence="2">Reaction mechanism of ThiL seems to utilize a direct, inline transfer of the gamma-phosphate of ATP to TMP rather than a phosphorylated enzyme intermediate.</text>
</comment>
<gene>
    <name evidence="2 5" type="primary">thiL</name>
    <name evidence="5" type="ORF">BZL35_00602</name>
</gene>
<feature type="binding site" evidence="2">
    <location>
        <begin position="124"/>
        <end position="125"/>
    </location>
    <ligand>
        <name>ATP</name>
        <dbReference type="ChEBI" id="CHEBI:30616"/>
    </ligand>
</feature>
<feature type="binding site" evidence="2">
    <location>
        <position position="78"/>
    </location>
    <ligand>
        <name>Mg(2+)</name>
        <dbReference type="ChEBI" id="CHEBI:18420"/>
        <label>2</label>
    </ligand>
</feature>
<accession>A0ABX5FF70</accession>
<feature type="binding site" evidence="2">
    <location>
        <position position="125"/>
    </location>
    <ligand>
        <name>Mg(2+)</name>
        <dbReference type="ChEBI" id="CHEBI:18420"/>
        <label>1</label>
    </ligand>
</feature>
<dbReference type="NCBIfam" id="TIGR01379">
    <property type="entry name" value="thiL"/>
    <property type="match status" value="1"/>
</dbReference>
<dbReference type="PANTHER" id="PTHR30270">
    <property type="entry name" value="THIAMINE-MONOPHOSPHATE KINASE"/>
    <property type="match status" value="1"/>
</dbReference>
<feature type="binding site" evidence="2">
    <location>
        <position position="78"/>
    </location>
    <ligand>
        <name>Mg(2+)</name>
        <dbReference type="ChEBI" id="CHEBI:18420"/>
        <label>4</label>
    </ligand>
</feature>
<comment type="function">
    <text evidence="2">Catalyzes the ATP-dependent phosphorylation of thiamine-monophosphate (TMP) to form thiamine-pyrophosphate (TPP), the active form of vitamin B1.</text>
</comment>
<feature type="binding site" evidence="2">
    <location>
        <position position="324"/>
    </location>
    <ligand>
        <name>substrate</name>
    </ligand>
</feature>
<feature type="binding site" evidence="2">
    <location>
        <position position="49"/>
    </location>
    <ligand>
        <name>Mg(2+)</name>
        <dbReference type="ChEBI" id="CHEBI:18420"/>
        <label>1</label>
    </ligand>
</feature>
<dbReference type="SUPFAM" id="SSF55326">
    <property type="entry name" value="PurM N-terminal domain-like"/>
    <property type="match status" value="1"/>
</dbReference>
<dbReference type="Proteomes" id="UP000242660">
    <property type="component" value="Unassembled WGS sequence"/>
</dbReference>
<dbReference type="InterPro" id="IPR016188">
    <property type="entry name" value="PurM-like_N"/>
</dbReference>
<dbReference type="InterPro" id="IPR006283">
    <property type="entry name" value="ThiL-like"/>
</dbReference>
<dbReference type="RefSeq" id="WP_106182686.1">
    <property type="nucleotide sequence ID" value="NZ_MUHY01000001.1"/>
</dbReference>
<dbReference type="HAMAP" id="MF_02128">
    <property type="entry name" value="TMP_kinase"/>
    <property type="match status" value="1"/>
</dbReference>
<feature type="binding site" evidence="2">
    <location>
        <position position="216"/>
    </location>
    <ligand>
        <name>ATP</name>
        <dbReference type="ChEBI" id="CHEBI:30616"/>
    </ligand>
</feature>
<dbReference type="InterPro" id="IPR010918">
    <property type="entry name" value="PurM-like_C_dom"/>
</dbReference>
<feature type="binding site" evidence="2">
    <location>
        <position position="50"/>
    </location>
    <ligand>
        <name>Mg(2+)</name>
        <dbReference type="ChEBI" id="CHEBI:18420"/>
        <label>1</label>
    </ligand>
</feature>
<feature type="binding site" evidence="2">
    <location>
        <position position="149"/>
    </location>
    <ligand>
        <name>ATP</name>
        <dbReference type="ChEBI" id="CHEBI:30616"/>
    </ligand>
</feature>
<keyword evidence="6" id="KW-1185">Reference proteome</keyword>
<feature type="binding site" evidence="2">
    <location>
        <position position="78"/>
    </location>
    <ligand>
        <name>Mg(2+)</name>
        <dbReference type="ChEBI" id="CHEBI:18420"/>
        <label>3</label>
    </ligand>
</feature>
<keyword evidence="2" id="KW-0460">Magnesium</keyword>
<evidence type="ECO:0000313" key="6">
    <source>
        <dbReference type="Proteomes" id="UP000242660"/>
    </source>
</evidence>
<dbReference type="InterPro" id="IPR036921">
    <property type="entry name" value="PurM-like_N_sf"/>
</dbReference>
<dbReference type="Pfam" id="PF02769">
    <property type="entry name" value="AIRS_C"/>
    <property type="match status" value="1"/>
</dbReference>
<comment type="caution">
    <text evidence="2">Lacks conserved residue(s) required for the propagation of feature annotation.</text>
</comment>
<evidence type="ECO:0000259" key="3">
    <source>
        <dbReference type="Pfam" id="PF00586"/>
    </source>
</evidence>
<evidence type="ECO:0000259" key="4">
    <source>
        <dbReference type="Pfam" id="PF02769"/>
    </source>
</evidence>
<feature type="domain" description="PurM-like N-terminal" evidence="3">
    <location>
        <begin position="31"/>
        <end position="139"/>
    </location>
</feature>
<keyword evidence="2 5" id="KW-0418">Kinase</keyword>
<comment type="pathway">
    <text evidence="2">Cofactor biosynthesis; thiamine diphosphate biosynthesis; thiamine diphosphate from thiamine phosphate: step 1/1.</text>
</comment>
<dbReference type="Gene3D" id="3.90.650.10">
    <property type="entry name" value="PurM-like C-terminal domain"/>
    <property type="match status" value="1"/>
</dbReference>
<comment type="catalytic activity">
    <reaction evidence="2">
        <text>thiamine phosphate + ATP = thiamine diphosphate + ADP</text>
        <dbReference type="Rhea" id="RHEA:15913"/>
        <dbReference type="ChEBI" id="CHEBI:30616"/>
        <dbReference type="ChEBI" id="CHEBI:37575"/>
        <dbReference type="ChEBI" id="CHEBI:58937"/>
        <dbReference type="ChEBI" id="CHEBI:456216"/>
        <dbReference type="EC" id="2.7.4.16"/>
    </reaction>
</comment>
<dbReference type="Gene3D" id="3.30.1330.10">
    <property type="entry name" value="PurM-like, N-terminal domain"/>
    <property type="match status" value="1"/>
</dbReference>
<organism evidence="5 6">
    <name type="scientific">Candidatus Pandoraea novymonadis</name>
    <dbReference type="NCBI Taxonomy" id="1808959"/>
    <lineage>
        <taxon>Bacteria</taxon>
        <taxon>Pseudomonadati</taxon>
        <taxon>Pseudomonadota</taxon>
        <taxon>Betaproteobacteria</taxon>
        <taxon>Burkholderiales</taxon>
        <taxon>Burkholderiaceae</taxon>
        <taxon>Pandoraea</taxon>
    </lineage>
</organism>
<feature type="binding site" evidence="2">
    <location>
        <position position="48"/>
    </location>
    <ligand>
        <name>Mg(2+)</name>
        <dbReference type="ChEBI" id="CHEBI:18420"/>
        <label>4</label>
    </ligand>
</feature>
<name>A0ABX5FF70_9BURK</name>
<comment type="similarity">
    <text evidence="2">Belongs to the thiamine-monophosphate kinase family.</text>
</comment>
<feature type="binding site" evidence="2">
    <location>
        <position position="33"/>
    </location>
    <ligand>
        <name>Mg(2+)</name>
        <dbReference type="ChEBI" id="CHEBI:18420"/>
        <label>3</label>
    </ligand>
</feature>
<dbReference type="EC" id="2.7.4.16" evidence="2"/>
<feature type="domain" description="PurM-like C-terminal" evidence="4">
    <location>
        <begin position="198"/>
        <end position="298"/>
    </location>
</feature>
<evidence type="ECO:0000313" key="5">
    <source>
        <dbReference type="EMBL" id="PSB92361.1"/>
    </source>
</evidence>
<comment type="caution">
    <text evidence="5">The sequence shown here is derived from an EMBL/GenBank/DDBJ whole genome shotgun (WGS) entry which is preliminary data.</text>
</comment>
<feature type="binding site" evidence="2">
    <location>
        <position position="214"/>
    </location>
    <ligand>
        <name>Mg(2+)</name>
        <dbReference type="ChEBI" id="CHEBI:18420"/>
        <label>3</label>
    </ligand>
</feature>
<dbReference type="InterPro" id="IPR036676">
    <property type="entry name" value="PurM-like_C_sf"/>
</dbReference>
<keyword evidence="1 2" id="KW-0784">Thiamine biosynthesis</keyword>
<keyword evidence="2" id="KW-0808">Transferase</keyword>
<keyword evidence="2" id="KW-0479">Metal-binding</keyword>